<protein>
    <submittedName>
        <fullName evidence="1">Uncharacterized protein</fullName>
    </submittedName>
</protein>
<dbReference type="Proteomes" id="UP000712600">
    <property type="component" value="Unassembled WGS sequence"/>
</dbReference>
<dbReference type="EMBL" id="QGKX02001521">
    <property type="protein sequence ID" value="KAF3512477.1"/>
    <property type="molecule type" value="Genomic_DNA"/>
</dbReference>
<name>A0A8S9PHK8_BRACR</name>
<reference evidence="1" key="1">
    <citation type="submission" date="2019-12" db="EMBL/GenBank/DDBJ databases">
        <title>Genome sequencing and annotation of Brassica cretica.</title>
        <authorList>
            <person name="Studholme D.J."/>
            <person name="Sarris P."/>
        </authorList>
    </citation>
    <scope>NUCLEOTIDE SEQUENCE</scope>
    <source>
        <strain evidence="1">PFS-109/04</strain>
        <tissue evidence="1">Leaf</tissue>
    </source>
</reference>
<dbReference type="AlphaFoldDB" id="A0A8S9PHK8"/>
<evidence type="ECO:0000313" key="2">
    <source>
        <dbReference type="Proteomes" id="UP000712600"/>
    </source>
</evidence>
<organism evidence="1 2">
    <name type="scientific">Brassica cretica</name>
    <name type="common">Mustard</name>
    <dbReference type="NCBI Taxonomy" id="69181"/>
    <lineage>
        <taxon>Eukaryota</taxon>
        <taxon>Viridiplantae</taxon>
        <taxon>Streptophyta</taxon>
        <taxon>Embryophyta</taxon>
        <taxon>Tracheophyta</taxon>
        <taxon>Spermatophyta</taxon>
        <taxon>Magnoliopsida</taxon>
        <taxon>eudicotyledons</taxon>
        <taxon>Gunneridae</taxon>
        <taxon>Pentapetalae</taxon>
        <taxon>rosids</taxon>
        <taxon>malvids</taxon>
        <taxon>Brassicales</taxon>
        <taxon>Brassicaceae</taxon>
        <taxon>Brassiceae</taxon>
        <taxon>Brassica</taxon>
    </lineage>
</organism>
<comment type="caution">
    <text evidence="1">The sequence shown here is derived from an EMBL/GenBank/DDBJ whole genome shotgun (WGS) entry which is preliminary data.</text>
</comment>
<sequence>MEEDMTKNGALGLVFPRRQGLNHGGYERFMWLRISTRKTETSQRNAEVVLSWGRSWHRAENEDVVCGGSRKWSCRETTAMVAPVLVAGGRRKLRRNWRARTWQRRRSGDLEC</sequence>
<evidence type="ECO:0000313" key="1">
    <source>
        <dbReference type="EMBL" id="KAF3512477.1"/>
    </source>
</evidence>
<accession>A0A8S9PHK8</accession>
<proteinExistence type="predicted"/>
<gene>
    <name evidence="1" type="ORF">F2Q69_00009351</name>
</gene>